<evidence type="ECO:0000256" key="8">
    <source>
        <dbReference type="PIRSR" id="PIRSR602401-1"/>
    </source>
</evidence>
<keyword evidence="3 8" id="KW-0349">Heme</keyword>
<dbReference type="PRINTS" id="PR00385">
    <property type="entry name" value="P450"/>
</dbReference>
<dbReference type="InterPro" id="IPR036396">
    <property type="entry name" value="Cyt_P450_sf"/>
</dbReference>
<comment type="similarity">
    <text evidence="2 9">Belongs to the cytochrome P450 family.</text>
</comment>
<dbReference type="PANTHER" id="PTHR24305">
    <property type="entry name" value="CYTOCHROME P450"/>
    <property type="match status" value="1"/>
</dbReference>
<accession>A0AA40D1E9</accession>
<keyword evidence="5 9" id="KW-0560">Oxidoreductase</keyword>
<reference evidence="10" key="1">
    <citation type="submission" date="2023-06" db="EMBL/GenBank/DDBJ databases">
        <title>Genome-scale phylogeny and comparative genomics of the fungal order Sordariales.</title>
        <authorList>
            <consortium name="Lawrence Berkeley National Laboratory"/>
            <person name="Hensen N."/>
            <person name="Bonometti L."/>
            <person name="Westerberg I."/>
            <person name="Brannstrom I.O."/>
            <person name="Guillou S."/>
            <person name="Cros-Aarteil S."/>
            <person name="Calhoun S."/>
            <person name="Haridas S."/>
            <person name="Kuo A."/>
            <person name="Mondo S."/>
            <person name="Pangilinan J."/>
            <person name="Riley R."/>
            <person name="Labutti K."/>
            <person name="Andreopoulos B."/>
            <person name="Lipzen A."/>
            <person name="Chen C."/>
            <person name="Yanf M."/>
            <person name="Daum C."/>
            <person name="Ng V."/>
            <person name="Clum A."/>
            <person name="Steindorff A."/>
            <person name="Ohm R."/>
            <person name="Martin F."/>
            <person name="Silar P."/>
            <person name="Natvig D."/>
            <person name="Lalanne C."/>
            <person name="Gautier V."/>
            <person name="Ament-Velasquez S.L."/>
            <person name="Kruys A."/>
            <person name="Hutchinson M.I."/>
            <person name="Powell A.J."/>
            <person name="Barry K."/>
            <person name="Miller A.N."/>
            <person name="Grigoriev I.V."/>
            <person name="Debuchy R."/>
            <person name="Gladieux P."/>
            <person name="Thoren M.H."/>
            <person name="Johannesson H."/>
        </authorList>
    </citation>
    <scope>NUCLEOTIDE SEQUENCE</scope>
    <source>
        <strain evidence="10">CBS 307.81</strain>
    </source>
</reference>
<dbReference type="PANTHER" id="PTHR24305:SF230">
    <property type="entry name" value="P450, PUTATIVE (EUROFUNG)-RELATED"/>
    <property type="match status" value="1"/>
</dbReference>
<dbReference type="GO" id="GO:0004497">
    <property type="term" value="F:monooxygenase activity"/>
    <property type="evidence" value="ECO:0007669"/>
    <property type="project" value="UniProtKB-KW"/>
</dbReference>
<gene>
    <name evidence="10" type="ORF">QBC41DRAFT_331492</name>
</gene>
<dbReference type="GO" id="GO:0005506">
    <property type="term" value="F:iron ion binding"/>
    <property type="evidence" value="ECO:0007669"/>
    <property type="project" value="InterPro"/>
</dbReference>
<dbReference type="PROSITE" id="PS00086">
    <property type="entry name" value="CYTOCHROME_P450"/>
    <property type="match status" value="1"/>
</dbReference>
<evidence type="ECO:0000256" key="6">
    <source>
        <dbReference type="ARBA" id="ARBA00023004"/>
    </source>
</evidence>
<evidence type="ECO:0000313" key="10">
    <source>
        <dbReference type="EMBL" id="KAK0659465.1"/>
    </source>
</evidence>
<comment type="caution">
    <text evidence="10">The sequence shown here is derived from an EMBL/GenBank/DDBJ whole genome shotgun (WGS) entry which is preliminary data.</text>
</comment>
<dbReference type="CDD" id="cd11058">
    <property type="entry name" value="CYP60B-like"/>
    <property type="match status" value="1"/>
</dbReference>
<dbReference type="InterPro" id="IPR050121">
    <property type="entry name" value="Cytochrome_P450_monoxygenase"/>
</dbReference>
<evidence type="ECO:0000256" key="1">
    <source>
        <dbReference type="ARBA" id="ARBA00001971"/>
    </source>
</evidence>
<sequence>MAHGFSDRSMREQQPLIKQYVDLLMAKLRQAEGKKVDLAAWYNYTTFDVIGDLAFGESFGCLEGGEYHPWVKAIFELARVGVVFQSLVHFPLIFKALLAVIPKSLMEEREKHYQMTLVKLKKRMEGGKDRSDLIEGLLKKADEWGLTLQKLQANSAILIIGGSETTATLLSGVTFLLMTNPDALKKLTAEVRGAFRSEDEIDFMSVSNLPYLLACLDEALRMYPPVPTGLPRVVPPPGASIAGHYVPGGTVVAVHQWAMYHNEENFKKPFEFHPERWLGDPEFASDRKDAFQPFHLGPRNCLGRNLAYIEMRLILARVLWNFDLRMDEDSADWMSKQRIYNLWEKGSLNAYLTPVQR</sequence>
<dbReference type="PRINTS" id="PR00463">
    <property type="entry name" value="EP450I"/>
</dbReference>
<dbReference type="InterPro" id="IPR017972">
    <property type="entry name" value="Cyt_P450_CS"/>
</dbReference>
<protein>
    <submittedName>
        <fullName evidence="10">Cytochrome P450</fullName>
    </submittedName>
</protein>
<keyword evidence="6 8" id="KW-0408">Iron</keyword>
<dbReference type="GO" id="GO:0020037">
    <property type="term" value="F:heme binding"/>
    <property type="evidence" value="ECO:0007669"/>
    <property type="project" value="InterPro"/>
</dbReference>
<evidence type="ECO:0000256" key="9">
    <source>
        <dbReference type="RuleBase" id="RU000461"/>
    </source>
</evidence>
<evidence type="ECO:0000313" key="11">
    <source>
        <dbReference type="Proteomes" id="UP001174997"/>
    </source>
</evidence>
<evidence type="ECO:0000256" key="3">
    <source>
        <dbReference type="ARBA" id="ARBA00022617"/>
    </source>
</evidence>
<evidence type="ECO:0000256" key="2">
    <source>
        <dbReference type="ARBA" id="ARBA00010617"/>
    </source>
</evidence>
<keyword evidence="11" id="KW-1185">Reference proteome</keyword>
<dbReference type="Proteomes" id="UP001174997">
    <property type="component" value="Unassembled WGS sequence"/>
</dbReference>
<dbReference type="InterPro" id="IPR002401">
    <property type="entry name" value="Cyt_P450_E_grp-I"/>
</dbReference>
<keyword evidence="7 9" id="KW-0503">Monooxygenase</keyword>
<comment type="cofactor">
    <cofactor evidence="1 8">
        <name>heme</name>
        <dbReference type="ChEBI" id="CHEBI:30413"/>
    </cofactor>
</comment>
<name>A0AA40D1E9_9PEZI</name>
<dbReference type="InterPro" id="IPR001128">
    <property type="entry name" value="Cyt_P450"/>
</dbReference>
<dbReference type="AlphaFoldDB" id="A0AA40D1E9"/>
<evidence type="ECO:0000256" key="4">
    <source>
        <dbReference type="ARBA" id="ARBA00022723"/>
    </source>
</evidence>
<evidence type="ECO:0000256" key="5">
    <source>
        <dbReference type="ARBA" id="ARBA00023002"/>
    </source>
</evidence>
<dbReference type="Pfam" id="PF00067">
    <property type="entry name" value="p450"/>
    <property type="match status" value="1"/>
</dbReference>
<keyword evidence="4 8" id="KW-0479">Metal-binding</keyword>
<organism evidence="10 11">
    <name type="scientific">Cercophora samala</name>
    <dbReference type="NCBI Taxonomy" id="330535"/>
    <lineage>
        <taxon>Eukaryota</taxon>
        <taxon>Fungi</taxon>
        <taxon>Dikarya</taxon>
        <taxon>Ascomycota</taxon>
        <taxon>Pezizomycotina</taxon>
        <taxon>Sordariomycetes</taxon>
        <taxon>Sordariomycetidae</taxon>
        <taxon>Sordariales</taxon>
        <taxon>Lasiosphaeriaceae</taxon>
        <taxon>Cercophora</taxon>
    </lineage>
</organism>
<dbReference type="EMBL" id="JAULSY010000183">
    <property type="protein sequence ID" value="KAK0659465.1"/>
    <property type="molecule type" value="Genomic_DNA"/>
</dbReference>
<dbReference type="SUPFAM" id="SSF48264">
    <property type="entry name" value="Cytochrome P450"/>
    <property type="match status" value="1"/>
</dbReference>
<feature type="binding site" description="axial binding residue" evidence="8">
    <location>
        <position position="301"/>
    </location>
    <ligand>
        <name>heme</name>
        <dbReference type="ChEBI" id="CHEBI:30413"/>
    </ligand>
    <ligandPart>
        <name>Fe</name>
        <dbReference type="ChEBI" id="CHEBI:18248"/>
    </ligandPart>
</feature>
<proteinExistence type="inferred from homology"/>
<dbReference type="Gene3D" id="1.10.630.10">
    <property type="entry name" value="Cytochrome P450"/>
    <property type="match status" value="1"/>
</dbReference>
<evidence type="ECO:0000256" key="7">
    <source>
        <dbReference type="ARBA" id="ARBA00023033"/>
    </source>
</evidence>
<dbReference type="GO" id="GO:0016705">
    <property type="term" value="F:oxidoreductase activity, acting on paired donors, with incorporation or reduction of molecular oxygen"/>
    <property type="evidence" value="ECO:0007669"/>
    <property type="project" value="InterPro"/>
</dbReference>